<dbReference type="EMBL" id="CP028108">
    <property type="protein sequence ID" value="AVQ24290.1"/>
    <property type="molecule type" value="Genomic_DNA"/>
</dbReference>
<dbReference type="Pfam" id="PF00550">
    <property type="entry name" value="PP-binding"/>
    <property type="match status" value="1"/>
</dbReference>
<sequence>MDILNKLQEIFRDVFDDETIVLTNETTQDDIEDWDSLAQINIIVAIKKDFKIDFSMEEIGKLKNVGEIVKKIEEKL</sequence>
<reference evidence="2 3" key="1">
    <citation type="submission" date="2018-03" db="EMBL/GenBank/DDBJ databases">
        <title>Complete Fusobacterium genomes using hybrid Minion sequencing.</title>
        <authorList>
            <person name="Slade D.J."/>
            <person name="Lahmers K."/>
        </authorList>
    </citation>
    <scope>NUCLEOTIDE SEQUENCE [LARGE SCALE GENOMIC DNA]</scope>
    <source>
        <strain evidence="2 3">2_1_31</strain>
    </source>
</reference>
<organism evidence="2 3">
    <name type="scientific">Fusobacterium periodonticum</name>
    <dbReference type="NCBI Taxonomy" id="860"/>
    <lineage>
        <taxon>Bacteria</taxon>
        <taxon>Fusobacteriati</taxon>
        <taxon>Fusobacteriota</taxon>
        <taxon>Fusobacteriia</taxon>
        <taxon>Fusobacteriales</taxon>
        <taxon>Fusobacteriaceae</taxon>
        <taxon>Fusobacterium</taxon>
    </lineage>
</organism>
<evidence type="ECO:0000313" key="2">
    <source>
        <dbReference type="EMBL" id="AVQ24290.1"/>
    </source>
</evidence>
<name>A0AAD0MR73_9FUSO</name>
<dbReference type="KEGG" id="fpei:C4N17_00370"/>
<dbReference type="PROSITE" id="PS50075">
    <property type="entry name" value="CARRIER"/>
    <property type="match status" value="1"/>
</dbReference>
<dbReference type="InterPro" id="IPR036736">
    <property type="entry name" value="ACP-like_sf"/>
</dbReference>
<dbReference type="AlphaFoldDB" id="A0AAD0MR73"/>
<accession>A0AAD0MR73</accession>
<dbReference type="Gene3D" id="1.10.1200.10">
    <property type="entry name" value="ACP-like"/>
    <property type="match status" value="1"/>
</dbReference>
<protein>
    <submittedName>
        <fullName evidence="2">Acyl carrier protein</fullName>
    </submittedName>
</protein>
<proteinExistence type="predicted"/>
<dbReference type="RefSeq" id="WP_008794193.1">
    <property type="nucleotide sequence ID" value="NZ_CABFLP010000048.1"/>
</dbReference>
<dbReference type="Proteomes" id="UP000241472">
    <property type="component" value="Chromosome"/>
</dbReference>
<evidence type="ECO:0000259" key="1">
    <source>
        <dbReference type="PROSITE" id="PS50075"/>
    </source>
</evidence>
<gene>
    <name evidence="2" type="ORF">C4N17_00370</name>
</gene>
<feature type="domain" description="Carrier" evidence="1">
    <location>
        <begin position="1"/>
        <end position="76"/>
    </location>
</feature>
<dbReference type="InterPro" id="IPR009081">
    <property type="entry name" value="PP-bd_ACP"/>
</dbReference>
<evidence type="ECO:0000313" key="3">
    <source>
        <dbReference type="Proteomes" id="UP000241472"/>
    </source>
</evidence>
<dbReference type="SUPFAM" id="SSF47336">
    <property type="entry name" value="ACP-like"/>
    <property type="match status" value="1"/>
</dbReference>